<dbReference type="Pfam" id="PF03167">
    <property type="entry name" value="UDG"/>
    <property type="match status" value="1"/>
</dbReference>
<evidence type="ECO:0000313" key="5">
    <source>
        <dbReference type="EMBL" id="SDE00435.1"/>
    </source>
</evidence>
<dbReference type="RefSeq" id="WP_090860302.1">
    <property type="nucleotide sequence ID" value="NZ_FMZM01000013.1"/>
</dbReference>
<dbReference type="PANTHER" id="PTHR12159:SF9">
    <property type="entry name" value="G_T MISMATCH-SPECIFIC THYMINE DNA GLYCOSYLASE"/>
    <property type="match status" value="1"/>
</dbReference>
<dbReference type="GO" id="GO:0006285">
    <property type="term" value="P:base-excision repair, AP site formation"/>
    <property type="evidence" value="ECO:0007669"/>
    <property type="project" value="InterPro"/>
</dbReference>
<dbReference type="EMBL" id="FMZM01000013">
    <property type="protein sequence ID" value="SDE00435.1"/>
    <property type="molecule type" value="Genomic_DNA"/>
</dbReference>
<dbReference type="SUPFAM" id="SSF52141">
    <property type="entry name" value="Uracil-DNA glycosylase-like"/>
    <property type="match status" value="1"/>
</dbReference>
<name>A0A1G6ZF09_9ACTN</name>
<evidence type="ECO:0000256" key="3">
    <source>
        <dbReference type="ARBA" id="ARBA00023204"/>
    </source>
</evidence>
<organism evidence="5 6">
    <name type="scientific">Nocardioides lianchengensis</name>
    <dbReference type="NCBI Taxonomy" id="1045774"/>
    <lineage>
        <taxon>Bacteria</taxon>
        <taxon>Bacillati</taxon>
        <taxon>Actinomycetota</taxon>
        <taxon>Actinomycetes</taxon>
        <taxon>Propionibacteriales</taxon>
        <taxon>Nocardioidaceae</taxon>
        <taxon>Nocardioides</taxon>
    </lineage>
</organism>
<keyword evidence="6" id="KW-1185">Reference proteome</keyword>
<protein>
    <submittedName>
        <fullName evidence="5">TDG/mug DNA glycosylase family protein</fullName>
    </submittedName>
</protein>
<proteinExistence type="predicted"/>
<dbReference type="Gene3D" id="3.40.470.10">
    <property type="entry name" value="Uracil-DNA glycosylase-like domain"/>
    <property type="match status" value="1"/>
</dbReference>
<evidence type="ECO:0000256" key="1">
    <source>
        <dbReference type="ARBA" id="ARBA00022763"/>
    </source>
</evidence>
<evidence type="ECO:0000313" key="6">
    <source>
        <dbReference type="Proteomes" id="UP000199034"/>
    </source>
</evidence>
<dbReference type="InterPro" id="IPR015637">
    <property type="entry name" value="MUG/TDG"/>
</dbReference>
<evidence type="ECO:0000259" key="4">
    <source>
        <dbReference type="Pfam" id="PF03167"/>
    </source>
</evidence>
<dbReference type="Proteomes" id="UP000199034">
    <property type="component" value="Unassembled WGS sequence"/>
</dbReference>
<feature type="domain" description="Uracil-DNA glycosylase-like" evidence="4">
    <location>
        <begin position="8"/>
        <end position="160"/>
    </location>
</feature>
<dbReference type="InterPro" id="IPR036895">
    <property type="entry name" value="Uracil-DNA_glycosylase-like_sf"/>
</dbReference>
<dbReference type="STRING" id="1045774.SAMN05421872_11395"/>
<keyword evidence="3" id="KW-0234">DNA repair</keyword>
<gene>
    <name evidence="5" type="ORF">SAMN05421872_11395</name>
</gene>
<evidence type="ECO:0000256" key="2">
    <source>
        <dbReference type="ARBA" id="ARBA00022801"/>
    </source>
</evidence>
<dbReference type="CDD" id="cd10028">
    <property type="entry name" value="UDG-F2_TDG_MUG"/>
    <property type="match status" value="1"/>
</dbReference>
<keyword evidence="2" id="KW-0378">Hydrolase</keyword>
<dbReference type="GO" id="GO:0004844">
    <property type="term" value="F:uracil DNA N-glycosylase activity"/>
    <property type="evidence" value="ECO:0007669"/>
    <property type="project" value="TreeGrafter"/>
</dbReference>
<dbReference type="InterPro" id="IPR005122">
    <property type="entry name" value="Uracil-DNA_glycosylase-like"/>
</dbReference>
<dbReference type="GO" id="GO:0008263">
    <property type="term" value="F:pyrimidine-specific mismatch base pair DNA N-glycosylase activity"/>
    <property type="evidence" value="ECO:0007669"/>
    <property type="project" value="TreeGrafter"/>
</dbReference>
<dbReference type="OrthoDB" id="9799921at2"/>
<dbReference type="PANTHER" id="PTHR12159">
    <property type="entry name" value="G/T AND G/U MISMATCH-SPECIFIC DNA GLYCOSYLASE"/>
    <property type="match status" value="1"/>
</dbReference>
<accession>A0A1G6ZF09</accession>
<dbReference type="AlphaFoldDB" id="A0A1G6ZF09"/>
<reference evidence="6" key="1">
    <citation type="submission" date="2016-10" db="EMBL/GenBank/DDBJ databases">
        <authorList>
            <person name="Varghese N."/>
            <person name="Submissions S."/>
        </authorList>
    </citation>
    <scope>NUCLEOTIDE SEQUENCE [LARGE SCALE GENOMIC DNA]</scope>
    <source>
        <strain evidence="6">CGMCC 4.6858</strain>
    </source>
</reference>
<keyword evidence="1" id="KW-0227">DNA damage</keyword>
<sequence>MEVLPDIVAREPVVVFCGLAGAESARSRDHYYESPGNSFWESLHLSGLSSRRLRPDEDEVVADLGLGLTDLVGHWDPRWVEIDDLVAKVERWRPDWLAFTSKGVAQEAARALGRRGRISLGVQDWYVGPAQVFVLPGTSGANQRRDYDGRPNRLSWWRDLAGLTRDVAD</sequence>